<dbReference type="AlphaFoldDB" id="A0A484C5G7"/>
<keyword evidence="4" id="KW-1185">Reference proteome</keyword>
<proteinExistence type="predicted"/>
<organism evidence="3 4">
    <name type="scientific">Perca flavescens</name>
    <name type="common">American yellow perch</name>
    <name type="synonym">Morone flavescens</name>
    <dbReference type="NCBI Taxonomy" id="8167"/>
    <lineage>
        <taxon>Eukaryota</taxon>
        <taxon>Metazoa</taxon>
        <taxon>Chordata</taxon>
        <taxon>Craniata</taxon>
        <taxon>Vertebrata</taxon>
        <taxon>Euteleostomi</taxon>
        <taxon>Actinopterygii</taxon>
        <taxon>Neopterygii</taxon>
        <taxon>Teleostei</taxon>
        <taxon>Neoteleostei</taxon>
        <taxon>Acanthomorphata</taxon>
        <taxon>Eupercaria</taxon>
        <taxon>Perciformes</taxon>
        <taxon>Percoidei</taxon>
        <taxon>Percidae</taxon>
        <taxon>Percinae</taxon>
        <taxon>Perca</taxon>
    </lineage>
</organism>
<name>A0A484C5G7_PERFV</name>
<dbReference type="STRING" id="8167.A0A484C5G7"/>
<dbReference type="InterPro" id="IPR013783">
    <property type="entry name" value="Ig-like_fold"/>
</dbReference>
<dbReference type="Gene3D" id="2.60.40.10">
    <property type="entry name" value="Immunoglobulins"/>
    <property type="match status" value="2"/>
</dbReference>
<dbReference type="GO" id="GO:0002116">
    <property type="term" value="C:semaphorin receptor complex"/>
    <property type="evidence" value="ECO:0007669"/>
    <property type="project" value="TreeGrafter"/>
</dbReference>
<dbReference type="GO" id="GO:0030334">
    <property type="term" value="P:regulation of cell migration"/>
    <property type="evidence" value="ECO:0007669"/>
    <property type="project" value="TreeGrafter"/>
</dbReference>
<dbReference type="InterPro" id="IPR002909">
    <property type="entry name" value="IPT_dom"/>
</dbReference>
<accession>A0A484C5G7</accession>
<reference evidence="3 4" key="1">
    <citation type="submission" date="2019-01" db="EMBL/GenBank/DDBJ databases">
        <title>A chromosome-scale genome assembly of the yellow perch, Perca flavescens.</title>
        <authorList>
            <person name="Feron R."/>
            <person name="Morvezen R."/>
            <person name="Bestin A."/>
            <person name="Haffray P."/>
            <person name="Klopp C."/>
            <person name="Zahm M."/>
            <person name="Cabau C."/>
            <person name="Roques C."/>
            <person name="Donnadieu C."/>
            <person name="Bouchez O."/>
            <person name="Christie M."/>
            <person name="Larson W."/>
            <person name="Guiguen Y."/>
        </authorList>
    </citation>
    <scope>NUCLEOTIDE SEQUENCE [LARGE SCALE GENOMIC DNA]</scope>
    <source>
        <strain evidence="3">YP-PL-M2</strain>
        <tissue evidence="3">Blood</tissue>
    </source>
</reference>
<dbReference type="GO" id="GO:0007399">
    <property type="term" value="P:nervous system development"/>
    <property type="evidence" value="ECO:0007669"/>
    <property type="project" value="UniProtKB-ARBA"/>
</dbReference>
<evidence type="ECO:0000259" key="2">
    <source>
        <dbReference type="Pfam" id="PF01833"/>
    </source>
</evidence>
<dbReference type="InterPro" id="IPR031148">
    <property type="entry name" value="Plexin"/>
</dbReference>
<evidence type="ECO:0000256" key="1">
    <source>
        <dbReference type="SAM" id="MobiDB-lite"/>
    </source>
</evidence>
<gene>
    <name evidence="3" type="ORF">EPR50_G00233130</name>
</gene>
<dbReference type="EMBL" id="SCKG01000023">
    <property type="protein sequence ID" value="TDG96874.1"/>
    <property type="molecule type" value="Genomic_DNA"/>
</dbReference>
<protein>
    <recommendedName>
        <fullName evidence="2">IPT/TIG domain-containing protein</fullName>
    </recommendedName>
</protein>
<dbReference type="Proteomes" id="UP000295070">
    <property type="component" value="Chromosome 23"/>
</dbReference>
<dbReference type="GO" id="GO:0005886">
    <property type="term" value="C:plasma membrane"/>
    <property type="evidence" value="ECO:0007669"/>
    <property type="project" value="TreeGrafter"/>
</dbReference>
<dbReference type="CDD" id="cd00102">
    <property type="entry name" value="IPT"/>
    <property type="match status" value="2"/>
</dbReference>
<dbReference type="Pfam" id="PF01833">
    <property type="entry name" value="TIG"/>
    <property type="match status" value="2"/>
</dbReference>
<comment type="caution">
    <text evidence="3">The sequence shown here is derived from an EMBL/GenBank/DDBJ whole genome shotgun (WGS) entry which is preliminary data.</text>
</comment>
<dbReference type="GO" id="GO:0008360">
    <property type="term" value="P:regulation of cell shape"/>
    <property type="evidence" value="ECO:0007669"/>
    <property type="project" value="TreeGrafter"/>
</dbReference>
<dbReference type="PANTHER" id="PTHR22625">
    <property type="entry name" value="PLEXIN"/>
    <property type="match status" value="1"/>
</dbReference>
<dbReference type="GO" id="GO:0050772">
    <property type="term" value="P:positive regulation of axonogenesis"/>
    <property type="evidence" value="ECO:0007669"/>
    <property type="project" value="TreeGrafter"/>
</dbReference>
<dbReference type="PANTHER" id="PTHR22625:SF4">
    <property type="entry name" value="PLEXIN-C1"/>
    <property type="match status" value="1"/>
</dbReference>
<dbReference type="SUPFAM" id="SSF81296">
    <property type="entry name" value="E set domains"/>
    <property type="match status" value="1"/>
</dbReference>
<feature type="region of interest" description="Disordered" evidence="1">
    <location>
        <begin position="133"/>
        <end position="156"/>
    </location>
</feature>
<evidence type="ECO:0000313" key="4">
    <source>
        <dbReference type="Proteomes" id="UP000295070"/>
    </source>
</evidence>
<dbReference type="InterPro" id="IPR014756">
    <property type="entry name" value="Ig_E-set"/>
</dbReference>
<dbReference type="GO" id="GO:0017154">
    <property type="term" value="F:semaphorin receptor activity"/>
    <property type="evidence" value="ECO:0007669"/>
    <property type="project" value="InterPro"/>
</dbReference>
<dbReference type="GO" id="GO:0007162">
    <property type="term" value="P:negative regulation of cell adhesion"/>
    <property type="evidence" value="ECO:0007669"/>
    <property type="project" value="TreeGrafter"/>
</dbReference>
<evidence type="ECO:0000313" key="3">
    <source>
        <dbReference type="EMBL" id="TDG96874.1"/>
    </source>
</evidence>
<feature type="domain" description="IPT/TIG" evidence="2">
    <location>
        <begin position="10"/>
        <end position="96"/>
    </location>
</feature>
<feature type="domain" description="IPT/TIG" evidence="2">
    <location>
        <begin position="100"/>
        <end position="161"/>
    </location>
</feature>
<sequence>MESGMNYFRPEISSITPSVVSFYGRNHAVLSGSNLSDVIRVRIQADMDCNPQESPVWNNTGVKLTFHIPSADNKGVVKVCVLLPDGSCHGNATITYRSSPSCTHIVPSSTWISGKRKITLTGSHLEFVEGVTHSHAPQEVRPPKNRNNQSLTYDTPAAEKGIPTSTVFLKVANETLACLPMTYYPDPEFTSFTATRTGDDVRITILVMHIFSTHGQI</sequence>